<protein>
    <submittedName>
        <fullName evidence="13">Bacteriorhodopsin</fullName>
    </submittedName>
</protein>
<dbReference type="Gene3D" id="1.20.1070.10">
    <property type="entry name" value="Rhodopsin 7-helix transmembrane proteins"/>
    <property type="match status" value="1"/>
</dbReference>
<reference evidence="13 14" key="1">
    <citation type="submission" date="2024-03" db="EMBL/GenBank/DDBJ databases">
        <title>Actinomycetospora sp. OC33-EN07, a novel actinomycete isolated from wild orchid (Aerides multiflora).</title>
        <authorList>
            <person name="Suriyachadkun C."/>
        </authorList>
    </citation>
    <scope>NUCLEOTIDE SEQUENCE [LARGE SCALE GENOMIC DNA]</scope>
    <source>
        <strain evidence="13 14">OC33-EN07</strain>
    </source>
</reference>
<keyword evidence="4" id="KW-0716">Sensory transduction</keyword>
<dbReference type="Pfam" id="PF01036">
    <property type="entry name" value="Bac_rhodopsin"/>
    <property type="match status" value="1"/>
</dbReference>
<evidence type="ECO:0000256" key="12">
    <source>
        <dbReference type="SAM" id="Phobius"/>
    </source>
</evidence>
<sequence>MFAAIGPLPAAPPENGGFSSVVSYTPGMYHLVEYSLGVAGLALFAGCVYSLMTRAEIGGKYRSAIHASALIQGIAFLAYVALFLSWHTGFVYSQGMYVPAPDARFSPGLRYADWSVTVPLLMVELLSVCALAGAALRRARFIAMASAFLMIITGFLGAQVFADGTSTTWLNVWGLISTVFFIVLYVVGARAILGARRQMSAEAWKPLMHSGVVLGAFFGAYPLLYLIQVYVSPDLSPATLAVWAVVVQVGFSFSDIAAKCGFGALVHKVAKVRTAEDVNAREESHPEQVWVSHVKQADAWPPQIAALSSTGVLDSLTGAPAGTAGQAVDGQTGNGHAPVGAGPQHGHR</sequence>
<feature type="transmembrane region" description="Helical" evidence="12">
    <location>
        <begin position="34"/>
        <end position="52"/>
    </location>
</feature>
<evidence type="ECO:0000256" key="4">
    <source>
        <dbReference type="ARBA" id="ARBA00022606"/>
    </source>
</evidence>
<evidence type="ECO:0000256" key="9">
    <source>
        <dbReference type="ARBA" id="ARBA00023136"/>
    </source>
</evidence>
<dbReference type="InterPro" id="IPR018229">
    <property type="entry name" value="Rhodopsin_retinal_BS"/>
</dbReference>
<feature type="transmembrane region" description="Helical" evidence="12">
    <location>
        <begin position="64"/>
        <end position="86"/>
    </location>
</feature>
<feature type="transmembrane region" description="Helical" evidence="12">
    <location>
        <begin position="168"/>
        <end position="187"/>
    </location>
</feature>
<evidence type="ECO:0000256" key="1">
    <source>
        <dbReference type="ARBA" id="ARBA00004141"/>
    </source>
</evidence>
<feature type="transmembrane region" description="Helical" evidence="12">
    <location>
        <begin position="240"/>
        <end position="258"/>
    </location>
</feature>
<comment type="similarity">
    <text evidence="2">Belongs to the archaeal/bacterial/fungal opsin family.</text>
</comment>
<comment type="caution">
    <text evidence="13">The sequence shown here is derived from an EMBL/GenBank/DDBJ whole genome shotgun (WGS) entry which is preliminary data.</text>
</comment>
<evidence type="ECO:0000313" key="14">
    <source>
        <dbReference type="Proteomes" id="UP001369736"/>
    </source>
</evidence>
<dbReference type="RefSeq" id="WP_337704939.1">
    <property type="nucleotide sequence ID" value="NZ_JBBEGM010000009.1"/>
</dbReference>
<feature type="transmembrane region" description="Helical" evidence="12">
    <location>
        <begin position="114"/>
        <end position="134"/>
    </location>
</feature>
<feature type="transmembrane region" description="Helical" evidence="12">
    <location>
        <begin position="207"/>
        <end position="228"/>
    </location>
</feature>
<keyword evidence="9 12" id="KW-0472">Membrane</keyword>
<evidence type="ECO:0000313" key="13">
    <source>
        <dbReference type="EMBL" id="MEJ2863571.1"/>
    </source>
</evidence>
<evidence type="ECO:0000256" key="10">
    <source>
        <dbReference type="ARBA" id="ARBA00023170"/>
    </source>
</evidence>
<dbReference type="EMBL" id="JBBEGM010000009">
    <property type="protein sequence ID" value="MEJ2863571.1"/>
    <property type="molecule type" value="Genomic_DNA"/>
</dbReference>
<evidence type="ECO:0000256" key="6">
    <source>
        <dbReference type="ARBA" id="ARBA00022925"/>
    </source>
</evidence>
<keyword evidence="6" id="KW-0681">Retinal protein</keyword>
<dbReference type="PRINTS" id="PR00251">
    <property type="entry name" value="BACTRLOPSIN"/>
</dbReference>
<dbReference type="InterPro" id="IPR001425">
    <property type="entry name" value="Arc/bac/fun_rhodopsins"/>
</dbReference>
<name>A0ABU8M976_9PSEU</name>
<dbReference type="SMART" id="SM01021">
    <property type="entry name" value="Bac_rhodopsin"/>
    <property type="match status" value="1"/>
</dbReference>
<dbReference type="SUPFAM" id="SSF81321">
    <property type="entry name" value="Family A G protein-coupled receptor-like"/>
    <property type="match status" value="1"/>
</dbReference>
<keyword evidence="10" id="KW-0675">Receptor</keyword>
<feature type="region of interest" description="Disordered" evidence="11">
    <location>
        <begin position="323"/>
        <end position="348"/>
    </location>
</feature>
<evidence type="ECO:0000256" key="2">
    <source>
        <dbReference type="ARBA" id="ARBA00008130"/>
    </source>
</evidence>
<dbReference type="Proteomes" id="UP001369736">
    <property type="component" value="Unassembled WGS sequence"/>
</dbReference>
<keyword evidence="14" id="KW-1185">Reference proteome</keyword>
<comment type="subcellular location">
    <subcellularLocation>
        <location evidence="1">Membrane</location>
        <topology evidence="1">Multi-pass membrane protein</topology>
    </subcellularLocation>
</comment>
<keyword evidence="3" id="KW-0600">Photoreceptor protein</keyword>
<accession>A0ABU8M976</accession>
<evidence type="ECO:0000256" key="3">
    <source>
        <dbReference type="ARBA" id="ARBA00022543"/>
    </source>
</evidence>
<dbReference type="PROSITE" id="PS00950">
    <property type="entry name" value="BACTERIAL_OPSIN_1"/>
    <property type="match status" value="1"/>
</dbReference>
<evidence type="ECO:0000256" key="11">
    <source>
        <dbReference type="SAM" id="MobiDB-lite"/>
    </source>
</evidence>
<evidence type="ECO:0000256" key="7">
    <source>
        <dbReference type="ARBA" id="ARBA00022989"/>
    </source>
</evidence>
<keyword evidence="8" id="KW-0157">Chromophore</keyword>
<organism evidence="13 14">
    <name type="scientific">Actinomycetospora flava</name>
    <dbReference type="NCBI Taxonomy" id="3129232"/>
    <lineage>
        <taxon>Bacteria</taxon>
        <taxon>Bacillati</taxon>
        <taxon>Actinomycetota</taxon>
        <taxon>Actinomycetes</taxon>
        <taxon>Pseudonocardiales</taxon>
        <taxon>Pseudonocardiaceae</taxon>
        <taxon>Actinomycetospora</taxon>
    </lineage>
</organism>
<gene>
    <name evidence="13" type="ORF">WCD58_20590</name>
</gene>
<evidence type="ECO:0000256" key="8">
    <source>
        <dbReference type="ARBA" id="ARBA00022991"/>
    </source>
</evidence>
<proteinExistence type="inferred from homology"/>
<evidence type="ECO:0000256" key="5">
    <source>
        <dbReference type="ARBA" id="ARBA00022692"/>
    </source>
</evidence>
<keyword evidence="7 12" id="KW-1133">Transmembrane helix</keyword>
<feature type="transmembrane region" description="Helical" evidence="12">
    <location>
        <begin position="141"/>
        <end position="162"/>
    </location>
</feature>
<keyword evidence="5 12" id="KW-0812">Transmembrane</keyword>